<protein>
    <submittedName>
        <fullName evidence="1">RNA polymerase RPO35</fullName>
    </submittedName>
</protein>
<name>A0A916KP24_9POXV</name>
<dbReference type="KEGG" id="vg:15613980"/>
<gene>
    <name evidence="1" type="ORF">AHEV_051</name>
</gene>
<evidence type="ECO:0000313" key="1">
    <source>
        <dbReference type="EMBL" id="CCU55372.1"/>
    </source>
</evidence>
<keyword evidence="2" id="KW-1185">Reference proteome</keyword>
<dbReference type="OrthoDB" id="7769at10239"/>
<evidence type="ECO:0000313" key="2">
    <source>
        <dbReference type="Proteomes" id="UP000792575"/>
    </source>
</evidence>
<sequence length="341" mass="40050">MEFKNVIFSYKFTSIKEKKIYQICKAINNIFDEKITIPTLSKSIIDAKHNLGPIYLNIVNMLAYSDIIYLFNNNLNDLNNCGFYLNIIDDGSKHFLTYKDMVLFIFDDDTGEIKIIENPKYSEKHHILSLSKEKKINDAVGVSHVLCFSSNAKIEENINLHKNILKTFDKYSITHDIKSEIENSKHYYQNNILFKKPFSMWGMCEDNEYTIKIRYNHYSDIDKNNIKLFFTNIFNNIADIFENTKIKHNSLNYVNKINYSNIIKHKMNYECINVLDEVEKNKMDALCEMNDIPGINGIYLKPLTDEIVDGEHALNNIMRQTIKELLDSFLIFIDKEYENLS</sequence>
<accession>A0A916KP24</accession>
<proteinExistence type="predicted"/>
<dbReference type="EMBL" id="HF679131">
    <property type="protein sequence ID" value="CCU55372.1"/>
    <property type="molecule type" value="Genomic_DNA"/>
</dbReference>
<dbReference type="RefSeq" id="YP_008003874.1">
    <property type="nucleotide sequence ID" value="NC_021247.1"/>
</dbReference>
<dbReference type="GeneID" id="15613980"/>
<organism evidence="1 2">
    <name type="scientific">Adoxophyes honmai entomopoxvirus 'L'</name>
    <dbReference type="NCBI Taxonomy" id="1293540"/>
    <lineage>
        <taxon>Viruses</taxon>
        <taxon>Varidnaviria</taxon>
        <taxon>Bamfordvirae</taxon>
        <taxon>Nucleocytoviricota</taxon>
        <taxon>Pokkesviricetes</taxon>
        <taxon>Chitovirales</taxon>
        <taxon>Poxviridae</taxon>
        <taxon>Entomopoxvirinae</taxon>
        <taxon>Betaentomopoxvirus</taxon>
        <taxon>Betaentomopoxvirus ahonmai</taxon>
    </lineage>
</organism>
<reference evidence="1" key="1">
    <citation type="journal article" date="2013" name="J. Virol.">
        <title>New Insights into the Evolution of Entomopoxvirinae from the Complete Genome Sequences of Four Entomopoxviruses Infecting Adoxophyes honmai, Choristoneura biennis, Choristoneura rosaceana, and Mythimna separata.</title>
        <authorList>
            <person name="Theze J."/>
            <person name="Takatsuka J."/>
            <person name="Li Z."/>
            <person name="Gallais J."/>
            <person name="Doucet D."/>
            <person name="Arif B."/>
            <person name="Nakai M."/>
            <person name="Herniou E.A."/>
        </authorList>
    </citation>
    <scope>NUCLEOTIDE SEQUENCE</scope>
    <source>
        <strain evidence="1">Tokyo</strain>
    </source>
</reference>
<dbReference type="Proteomes" id="UP000792575">
    <property type="component" value="Genome"/>
</dbReference>